<dbReference type="Pfam" id="PF06859">
    <property type="entry name" value="Bin3"/>
    <property type="match status" value="1"/>
</dbReference>
<dbReference type="EMBL" id="CAKXAJ010025746">
    <property type="protein sequence ID" value="CAH2243445.1"/>
    <property type="molecule type" value="Genomic_DNA"/>
</dbReference>
<feature type="domain" description="Bin3-type SAM" evidence="7">
    <location>
        <begin position="1"/>
        <end position="240"/>
    </location>
</feature>
<comment type="caution">
    <text evidence="8">The sequence shown here is derived from an EMBL/GenBank/DDBJ whole genome shotgun (WGS) entry which is preliminary data.</text>
</comment>
<dbReference type="PROSITE" id="PS51515">
    <property type="entry name" value="BIN3_SAM"/>
    <property type="match status" value="1"/>
</dbReference>
<dbReference type="InterPro" id="IPR010675">
    <property type="entry name" value="Bin3_C"/>
</dbReference>
<dbReference type="EC" id="2.1.1.-" evidence="6"/>
<keyword evidence="9" id="KW-1185">Reference proteome</keyword>
<dbReference type="OrthoDB" id="273070at2759"/>
<evidence type="ECO:0000256" key="3">
    <source>
        <dbReference type="ARBA" id="ARBA00022679"/>
    </source>
</evidence>
<dbReference type="SUPFAM" id="SSF53335">
    <property type="entry name" value="S-adenosyl-L-methionine-dependent methyltransferases"/>
    <property type="match status" value="1"/>
</dbReference>
<dbReference type="AlphaFoldDB" id="A0A8S4S208"/>
<keyword evidence="2 6" id="KW-0489">Methyltransferase</keyword>
<dbReference type="GO" id="GO:0008173">
    <property type="term" value="F:RNA methyltransferase activity"/>
    <property type="evidence" value="ECO:0007669"/>
    <property type="project" value="UniProtKB-UniRule"/>
</dbReference>
<evidence type="ECO:0000256" key="6">
    <source>
        <dbReference type="RuleBase" id="RU367087"/>
    </source>
</evidence>
<evidence type="ECO:0000256" key="2">
    <source>
        <dbReference type="ARBA" id="ARBA00022603"/>
    </source>
</evidence>
<dbReference type="PANTHER" id="PTHR12315">
    <property type="entry name" value="BICOID-INTERACTING PROTEIN RELATED"/>
    <property type="match status" value="1"/>
</dbReference>
<dbReference type="PANTHER" id="PTHR12315:SF1">
    <property type="entry name" value="RNA 5'-MONOPHOSPHATE METHYLTRANSFERASE"/>
    <property type="match status" value="1"/>
</dbReference>
<organism evidence="8 9">
    <name type="scientific">Pararge aegeria aegeria</name>
    <dbReference type="NCBI Taxonomy" id="348720"/>
    <lineage>
        <taxon>Eukaryota</taxon>
        <taxon>Metazoa</taxon>
        <taxon>Ecdysozoa</taxon>
        <taxon>Arthropoda</taxon>
        <taxon>Hexapoda</taxon>
        <taxon>Insecta</taxon>
        <taxon>Pterygota</taxon>
        <taxon>Neoptera</taxon>
        <taxon>Endopterygota</taxon>
        <taxon>Lepidoptera</taxon>
        <taxon>Glossata</taxon>
        <taxon>Ditrysia</taxon>
        <taxon>Papilionoidea</taxon>
        <taxon>Nymphalidae</taxon>
        <taxon>Satyrinae</taxon>
        <taxon>Satyrini</taxon>
        <taxon>Parargina</taxon>
        <taxon>Pararge</taxon>
    </lineage>
</organism>
<proteinExistence type="inferred from homology"/>
<dbReference type="InterPro" id="IPR024160">
    <property type="entry name" value="BIN3_SAM-bd_dom"/>
</dbReference>
<dbReference type="GO" id="GO:2000632">
    <property type="term" value="P:negative regulation of pre-miRNA processing"/>
    <property type="evidence" value="ECO:0007669"/>
    <property type="project" value="TreeGrafter"/>
</dbReference>
<evidence type="ECO:0000259" key="7">
    <source>
        <dbReference type="PROSITE" id="PS51515"/>
    </source>
</evidence>
<dbReference type="InterPro" id="IPR039772">
    <property type="entry name" value="Bin3-like"/>
</dbReference>
<evidence type="ECO:0000313" key="8">
    <source>
        <dbReference type="EMBL" id="CAH2243445.1"/>
    </source>
</evidence>
<dbReference type="Proteomes" id="UP000838756">
    <property type="component" value="Unassembled WGS sequence"/>
</dbReference>
<dbReference type="GO" id="GO:0032259">
    <property type="term" value="P:methylation"/>
    <property type="evidence" value="ECO:0007669"/>
    <property type="project" value="UniProtKB-KW"/>
</dbReference>
<dbReference type="GO" id="GO:0005737">
    <property type="term" value="C:cytoplasm"/>
    <property type="evidence" value="ECO:0007669"/>
    <property type="project" value="TreeGrafter"/>
</dbReference>
<evidence type="ECO:0000256" key="4">
    <source>
        <dbReference type="ARBA" id="ARBA00022691"/>
    </source>
</evidence>
<reference evidence="8" key="1">
    <citation type="submission" date="2022-03" db="EMBL/GenBank/DDBJ databases">
        <authorList>
            <person name="Lindestad O."/>
        </authorList>
    </citation>
    <scope>NUCLEOTIDE SEQUENCE</scope>
</reference>
<dbReference type="CDD" id="cd02440">
    <property type="entry name" value="AdoMet_MTases"/>
    <property type="match status" value="1"/>
</dbReference>
<keyword evidence="4 5" id="KW-0949">S-adenosyl-L-methionine</keyword>
<evidence type="ECO:0000256" key="5">
    <source>
        <dbReference type="PROSITE-ProRule" id="PRU00848"/>
    </source>
</evidence>
<gene>
    <name evidence="8" type="primary">jg9361</name>
    <name evidence="8" type="ORF">PAEG_LOCUS19593</name>
</gene>
<dbReference type="GO" id="GO:0008171">
    <property type="term" value="F:O-methyltransferase activity"/>
    <property type="evidence" value="ECO:0007669"/>
    <property type="project" value="UniProtKB-UniRule"/>
</dbReference>
<keyword evidence="3 6" id="KW-0808">Transferase</keyword>
<name>A0A8S4S208_9NEOP</name>
<comment type="similarity">
    <text evidence="1 6">Belongs to the methyltransferase superfamily.</text>
</comment>
<evidence type="ECO:0000256" key="1">
    <source>
        <dbReference type="ARBA" id="ARBA00008361"/>
    </source>
</evidence>
<evidence type="ECO:0000313" key="9">
    <source>
        <dbReference type="Proteomes" id="UP000838756"/>
    </source>
</evidence>
<sequence>MPIHNSELTYNGKNPGAVKFGNFINYYSFHPSKERTNNLDPKMFPLTENERIICLDIGCNTGELTKDLYYYLKSIYCNKTVKLLAIDIDPTLIERAKEGNHICDISFLTCDIVSDAGCQIIQEYKETQKTLMFDVIFCFSVTMWIHINNGDEELIKLLNFLKDNTRSLIIEPQPWKCYKNAQRRMKKSGKEFELYEFLRIRNNVDETIEDILNNSTHTKVFESASSSWNRKIQSYHLKSDSV</sequence>
<dbReference type="Gene3D" id="3.40.50.150">
    <property type="entry name" value="Vaccinia Virus protein VP39"/>
    <property type="match status" value="1"/>
</dbReference>
<dbReference type="InterPro" id="IPR029063">
    <property type="entry name" value="SAM-dependent_MTases_sf"/>
</dbReference>
<protein>
    <recommendedName>
        <fullName evidence="6">RNA methyltransferase</fullName>
        <ecNumber evidence="6">2.1.1.-</ecNumber>
    </recommendedName>
</protein>
<accession>A0A8S4S208</accession>